<evidence type="ECO:0000313" key="2">
    <source>
        <dbReference type="EMBL" id="KIM72000.1"/>
    </source>
</evidence>
<dbReference type="HOGENOM" id="CLU_000134_45_11_1"/>
<keyword evidence="1" id="KW-0040">ANK repeat</keyword>
<dbReference type="Pfam" id="PF00023">
    <property type="entry name" value="Ank"/>
    <property type="match status" value="1"/>
</dbReference>
<reference evidence="2 3" key="1">
    <citation type="submission" date="2014-04" db="EMBL/GenBank/DDBJ databases">
        <authorList>
            <consortium name="DOE Joint Genome Institute"/>
            <person name="Kuo A."/>
            <person name="Tarkka M."/>
            <person name="Buscot F."/>
            <person name="Kohler A."/>
            <person name="Nagy L.G."/>
            <person name="Floudas D."/>
            <person name="Copeland A."/>
            <person name="Barry K.W."/>
            <person name="Cichocki N."/>
            <person name="Veneault-Fourrey C."/>
            <person name="LaButti K."/>
            <person name="Lindquist E.A."/>
            <person name="Lipzen A."/>
            <person name="Lundell T."/>
            <person name="Morin E."/>
            <person name="Murat C."/>
            <person name="Sun H."/>
            <person name="Tunlid A."/>
            <person name="Henrissat B."/>
            <person name="Grigoriev I.V."/>
            <person name="Hibbett D.S."/>
            <person name="Martin F."/>
            <person name="Nordberg H.P."/>
            <person name="Cantor M.N."/>
            <person name="Hua S.X."/>
        </authorList>
    </citation>
    <scope>NUCLEOTIDE SEQUENCE [LARGE SCALE GENOMIC DNA]</scope>
    <source>
        <strain evidence="2 3">F 1598</strain>
    </source>
</reference>
<feature type="non-terminal residue" evidence="2">
    <location>
        <position position="1"/>
    </location>
</feature>
<name>A0A0C3EH56_PILCF</name>
<dbReference type="OrthoDB" id="194358at2759"/>
<dbReference type="AlphaFoldDB" id="A0A0C3EH56"/>
<evidence type="ECO:0000313" key="3">
    <source>
        <dbReference type="Proteomes" id="UP000054166"/>
    </source>
</evidence>
<feature type="repeat" description="ANK" evidence="1">
    <location>
        <begin position="1"/>
        <end position="24"/>
    </location>
</feature>
<dbReference type="EMBL" id="KN833176">
    <property type="protein sequence ID" value="KIM72000.1"/>
    <property type="molecule type" value="Genomic_DNA"/>
</dbReference>
<keyword evidence="3" id="KW-1185">Reference proteome</keyword>
<proteinExistence type="predicted"/>
<dbReference type="PROSITE" id="PS50088">
    <property type="entry name" value="ANK_REPEAT"/>
    <property type="match status" value="1"/>
</dbReference>
<dbReference type="InterPro" id="IPR036770">
    <property type="entry name" value="Ankyrin_rpt-contain_sf"/>
</dbReference>
<reference evidence="3" key="2">
    <citation type="submission" date="2015-01" db="EMBL/GenBank/DDBJ databases">
        <title>Evolutionary Origins and Diversification of the Mycorrhizal Mutualists.</title>
        <authorList>
            <consortium name="DOE Joint Genome Institute"/>
            <consortium name="Mycorrhizal Genomics Consortium"/>
            <person name="Kohler A."/>
            <person name="Kuo A."/>
            <person name="Nagy L.G."/>
            <person name="Floudas D."/>
            <person name="Copeland A."/>
            <person name="Barry K.W."/>
            <person name="Cichocki N."/>
            <person name="Veneault-Fourrey C."/>
            <person name="LaButti K."/>
            <person name="Lindquist E.A."/>
            <person name="Lipzen A."/>
            <person name="Lundell T."/>
            <person name="Morin E."/>
            <person name="Murat C."/>
            <person name="Riley R."/>
            <person name="Ohm R."/>
            <person name="Sun H."/>
            <person name="Tunlid A."/>
            <person name="Henrissat B."/>
            <person name="Grigoriev I.V."/>
            <person name="Hibbett D.S."/>
            <person name="Martin F."/>
        </authorList>
    </citation>
    <scope>NUCLEOTIDE SEQUENCE [LARGE SCALE GENOMIC DNA]</scope>
    <source>
        <strain evidence="3">F 1598</strain>
    </source>
</reference>
<dbReference type="InterPro" id="IPR002110">
    <property type="entry name" value="Ankyrin_rpt"/>
</dbReference>
<accession>A0A0C3EH56</accession>
<gene>
    <name evidence="2" type="ORF">PILCRDRAFT_16527</name>
</gene>
<dbReference type="InParanoid" id="A0A0C3EH56"/>
<evidence type="ECO:0000256" key="1">
    <source>
        <dbReference type="PROSITE-ProRule" id="PRU00023"/>
    </source>
</evidence>
<protein>
    <submittedName>
        <fullName evidence="2">Uncharacterized protein</fullName>
    </submittedName>
</protein>
<dbReference type="SUPFAM" id="SSF48403">
    <property type="entry name" value="Ankyrin repeat"/>
    <property type="match status" value="1"/>
</dbReference>
<organism evidence="2 3">
    <name type="scientific">Piloderma croceum (strain F 1598)</name>
    <dbReference type="NCBI Taxonomy" id="765440"/>
    <lineage>
        <taxon>Eukaryota</taxon>
        <taxon>Fungi</taxon>
        <taxon>Dikarya</taxon>
        <taxon>Basidiomycota</taxon>
        <taxon>Agaricomycotina</taxon>
        <taxon>Agaricomycetes</taxon>
        <taxon>Agaricomycetidae</taxon>
        <taxon>Atheliales</taxon>
        <taxon>Atheliaceae</taxon>
        <taxon>Piloderma</taxon>
    </lineage>
</organism>
<dbReference type="Proteomes" id="UP000054166">
    <property type="component" value="Unassembled WGS sequence"/>
</dbReference>
<sequence length="50" mass="5159">ASGGHDKIVNLLLEKGADVNPQGRLYGKAASSTGYGNIVKDMLVKGVSTK</sequence>